<dbReference type="InParanoid" id="B3MHM5"/>
<organism evidence="2 3">
    <name type="scientific">Drosophila ananassae</name>
    <name type="common">Fruit fly</name>
    <dbReference type="NCBI Taxonomy" id="7217"/>
    <lineage>
        <taxon>Eukaryota</taxon>
        <taxon>Metazoa</taxon>
        <taxon>Ecdysozoa</taxon>
        <taxon>Arthropoda</taxon>
        <taxon>Hexapoda</taxon>
        <taxon>Insecta</taxon>
        <taxon>Pterygota</taxon>
        <taxon>Neoptera</taxon>
        <taxon>Endopterygota</taxon>
        <taxon>Diptera</taxon>
        <taxon>Brachycera</taxon>
        <taxon>Muscomorpha</taxon>
        <taxon>Ephydroidea</taxon>
        <taxon>Drosophilidae</taxon>
        <taxon>Drosophila</taxon>
        <taxon>Sophophora</taxon>
    </lineage>
</organism>
<dbReference type="SMART" id="SM00248">
    <property type="entry name" value="ANK"/>
    <property type="match status" value="2"/>
</dbReference>
<evidence type="ECO:0000313" key="3">
    <source>
        <dbReference type="Proteomes" id="UP000007801"/>
    </source>
</evidence>
<dbReference type="PROSITE" id="PS50088">
    <property type="entry name" value="ANK_REPEAT"/>
    <property type="match status" value="1"/>
</dbReference>
<dbReference type="GO" id="GO:0008156">
    <property type="term" value="P:negative regulation of DNA replication"/>
    <property type="evidence" value="ECO:0007669"/>
    <property type="project" value="EnsemblMetazoa"/>
</dbReference>
<dbReference type="EMBL" id="CH902619">
    <property type="protein sequence ID" value="EDV35861.1"/>
    <property type="molecule type" value="Genomic_DNA"/>
</dbReference>
<reference evidence="2 3" key="1">
    <citation type="journal article" date="2007" name="Nature">
        <title>Evolution of genes and genomes on the Drosophila phylogeny.</title>
        <authorList>
            <consortium name="Drosophila 12 Genomes Consortium"/>
            <person name="Clark A.G."/>
            <person name="Eisen M.B."/>
            <person name="Smith D.R."/>
            <person name="Bergman C.M."/>
            <person name="Oliver B."/>
            <person name="Markow T.A."/>
            <person name="Kaufman T.C."/>
            <person name="Kellis M."/>
            <person name="Gelbart W."/>
            <person name="Iyer V.N."/>
            <person name="Pollard D.A."/>
            <person name="Sackton T.B."/>
            <person name="Larracuente A.M."/>
            <person name="Singh N.D."/>
            <person name="Abad J.P."/>
            <person name="Abt D.N."/>
            <person name="Adryan B."/>
            <person name="Aguade M."/>
            <person name="Akashi H."/>
            <person name="Anderson W.W."/>
            <person name="Aquadro C.F."/>
            <person name="Ardell D.H."/>
            <person name="Arguello R."/>
            <person name="Artieri C.G."/>
            <person name="Barbash D.A."/>
            <person name="Barker D."/>
            <person name="Barsanti P."/>
            <person name="Batterham P."/>
            <person name="Batzoglou S."/>
            <person name="Begun D."/>
            <person name="Bhutkar A."/>
            <person name="Blanco E."/>
            <person name="Bosak S.A."/>
            <person name="Bradley R.K."/>
            <person name="Brand A.D."/>
            <person name="Brent M.R."/>
            <person name="Brooks A.N."/>
            <person name="Brown R.H."/>
            <person name="Butlin R.K."/>
            <person name="Caggese C."/>
            <person name="Calvi B.R."/>
            <person name="Bernardo de Carvalho A."/>
            <person name="Caspi A."/>
            <person name="Castrezana S."/>
            <person name="Celniker S.E."/>
            <person name="Chang J.L."/>
            <person name="Chapple C."/>
            <person name="Chatterji S."/>
            <person name="Chinwalla A."/>
            <person name="Civetta A."/>
            <person name="Clifton S.W."/>
            <person name="Comeron J.M."/>
            <person name="Costello J.C."/>
            <person name="Coyne J.A."/>
            <person name="Daub J."/>
            <person name="David R.G."/>
            <person name="Delcher A.L."/>
            <person name="Delehaunty K."/>
            <person name="Do C.B."/>
            <person name="Ebling H."/>
            <person name="Edwards K."/>
            <person name="Eickbush T."/>
            <person name="Evans J.D."/>
            <person name="Filipski A."/>
            <person name="Findeiss S."/>
            <person name="Freyhult E."/>
            <person name="Fulton L."/>
            <person name="Fulton R."/>
            <person name="Garcia A.C."/>
            <person name="Gardiner A."/>
            <person name="Garfield D.A."/>
            <person name="Garvin B.E."/>
            <person name="Gibson G."/>
            <person name="Gilbert D."/>
            <person name="Gnerre S."/>
            <person name="Godfrey J."/>
            <person name="Good R."/>
            <person name="Gotea V."/>
            <person name="Gravely B."/>
            <person name="Greenberg A.J."/>
            <person name="Griffiths-Jones S."/>
            <person name="Gross S."/>
            <person name="Guigo R."/>
            <person name="Gustafson E.A."/>
            <person name="Haerty W."/>
            <person name="Hahn M.W."/>
            <person name="Halligan D.L."/>
            <person name="Halpern A.L."/>
            <person name="Halter G.M."/>
            <person name="Han M.V."/>
            <person name="Heger A."/>
            <person name="Hillier L."/>
            <person name="Hinrichs A.S."/>
            <person name="Holmes I."/>
            <person name="Hoskins R.A."/>
            <person name="Hubisz M.J."/>
            <person name="Hultmark D."/>
            <person name="Huntley M.A."/>
            <person name="Jaffe D.B."/>
            <person name="Jagadeeshan S."/>
            <person name="Jeck W.R."/>
            <person name="Johnson J."/>
            <person name="Jones C.D."/>
            <person name="Jordan W.C."/>
            <person name="Karpen G.H."/>
            <person name="Kataoka E."/>
            <person name="Keightley P.D."/>
            <person name="Kheradpour P."/>
            <person name="Kirkness E.F."/>
            <person name="Koerich L.B."/>
            <person name="Kristiansen K."/>
            <person name="Kudrna D."/>
            <person name="Kulathinal R.J."/>
            <person name="Kumar S."/>
            <person name="Kwok R."/>
            <person name="Lander E."/>
            <person name="Langley C.H."/>
            <person name="Lapoint R."/>
            <person name="Lazzaro B.P."/>
            <person name="Lee S.J."/>
            <person name="Levesque L."/>
            <person name="Li R."/>
            <person name="Lin C.F."/>
            <person name="Lin M.F."/>
            <person name="Lindblad-Toh K."/>
            <person name="Llopart A."/>
            <person name="Long M."/>
            <person name="Low L."/>
            <person name="Lozovsky E."/>
            <person name="Lu J."/>
            <person name="Luo M."/>
            <person name="Machado C.A."/>
            <person name="Makalowski W."/>
            <person name="Marzo M."/>
            <person name="Matsuda M."/>
            <person name="Matzkin L."/>
            <person name="McAllister B."/>
            <person name="McBride C.S."/>
            <person name="McKernan B."/>
            <person name="McKernan K."/>
            <person name="Mendez-Lago M."/>
            <person name="Minx P."/>
            <person name="Mollenhauer M.U."/>
            <person name="Montooth K."/>
            <person name="Mount S.M."/>
            <person name="Mu X."/>
            <person name="Myers E."/>
            <person name="Negre B."/>
            <person name="Newfeld S."/>
            <person name="Nielsen R."/>
            <person name="Noor M.A."/>
            <person name="O'Grady P."/>
            <person name="Pachter L."/>
            <person name="Papaceit M."/>
            <person name="Parisi M.J."/>
            <person name="Parisi M."/>
            <person name="Parts L."/>
            <person name="Pedersen J.S."/>
            <person name="Pesole G."/>
            <person name="Phillippy A.M."/>
            <person name="Ponting C.P."/>
            <person name="Pop M."/>
            <person name="Porcelli D."/>
            <person name="Powell J.R."/>
            <person name="Prohaska S."/>
            <person name="Pruitt K."/>
            <person name="Puig M."/>
            <person name="Quesneville H."/>
            <person name="Ram K.R."/>
            <person name="Rand D."/>
            <person name="Rasmussen M.D."/>
            <person name="Reed L.K."/>
            <person name="Reenan R."/>
            <person name="Reily A."/>
            <person name="Remington K.A."/>
            <person name="Rieger T.T."/>
            <person name="Ritchie M.G."/>
            <person name="Robin C."/>
            <person name="Rogers Y.H."/>
            <person name="Rohde C."/>
            <person name="Rozas J."/>
            <person name="Rubenfield M.J."/>
            <person name="Ruiz A."/>
            <person name="Russo S."/>
            <person name="Salzberg S.L."/>
            <person name="Sanchez-Gracia A."/>
            <person name="Saranga D.J."/>
            <person name="Sato H."/>
            <person name="Schaeffer S.W."/>
            <person name="Schatz M.C."/>
            <person name="Schlenke T."/>
            <person name="Schwartz R."/>
            <person name="Segarra C."/>
            <person name="Singh R.S."/>
            <person name="Sirot L."/>
            <person name="Sirota M."/>
            <person name="Sisneros N.B."/>
            <person name="Smith C.D."/>
            <person name="Smith T.F."/>
            <person name="Spieth J."/>
            <person name="Stage D.E."/>
            <person name="Stark A."/>
            <person name="Stephan W."/>
            <person name="Strausberg R.L."/>
            <person name="Strempel S."/>
            <person name="Sturgill D."/>
            <person name="Sutton G."/>
            <person name="Sutton G.G."/>
            <person name="Tao W."/>
            <person name="Teichmann S."/>
            <person name="Tobari Y.N."/>
            <person name="Tomimura Y."/>
            <person name="Tsolas J.M."/>
            <person name="Valente V.L."/>
            <person name="Venter E."/>
            <person name="Venter J.C."/>
            <person name="Vicario S."/>
            <person name="Vieira F.G."/>
            <person name="Vilella A.J."/>
            <person name="Villasante A."/>
            <person name="Walenz B."/>
            <person name="Wang J."/>
            <person name="Wasserman M."/>
            <person name="Watts T."/>
            <person name="Wilson D."/>
            <person name="Wilson R.K."/>
            <person name="Wing R.A."/>
            <person name="Wolfner M.F."/>
            <person name="Wong A."/>
            <person name="Wong G.K."/>
            <person name="Wu C.I."/>
            <person name="Wu G."/>
            <person name="Yamamoto D."/>
            <person name="Yang H.P."/>
            <person name="Yang S.P."/>
            <person name="Yorke J.A."/>
            <person name="Yoshida K."/>
            <person name="Zdobnov E."/>
            <person name="Zhang P."/>
            <person name="Zhang Y."/>
            <person name="Zimin A.V."/>
            <person name="Baldwin J."/>
            <person name="Abdouelleil A."/>
            <person name="Abdulkadir J."/>
            <person name="Abebe A."/>
            <person name="Abera B."/>
            <person name="Abreu J."/>
            <person name="Acer S.C."/>
            <person name="Aftuck L."/>
            <person name="Alexander A."/>
            <person name="An P."/>
            <person name="Anderson E."/>
            <person name="Anderson S."/>
            <person name="Arachi H."/>
            <person name="Azer M."/>
            <person name="Bachantsang P."/>
            <person name="Barry A."/>
            <person name="Bayul T."/>
            <person name="Berlin A."/>
            <person name="Bessette D."/>
            <person name="Bloom T."/>
            <person name="Blye J."/>
            <person name="Boguslavskiy L."/>
            <person name="Bonnet C."/>
            <person name="Boukhgalter B."/>
            <person name="Bourzgui I."/>
            <person name="Brown A."/>
            <person name="Cahill P."/>
            <person name="Channer S."/>
            <person name="Cheshatsang Y."/>
            <person name="Chuda L."/>
            <person name="Citroen M."/>
            <person name="Collymore A."/>
            <person name="Cooke P."/>
            <person name="Costello M."/>
            <person name="D'Aco K."/>
            <person name="Daza R."/>
            <person name="De Haan G."/>
            <person name="DeGray S."/>
            <person name="DeMaso C."/>
            <person name="Dhargay N."/>
            <person name="Dooley K."/>
            <person name="Dooley E."/>
            <person name="Doricent M."/>
            <person name="Dorje P."/>
            <person name="Dorjee K."/>
            <person name="Dupes A."/>
            <person name="Elong R."/>
            <person name="Falk J."/>
            <person name="Farina A."/>
            <person name="Faro S."/>
            <person name="Ferguson D."/>
            <person name="Fisher S."/>
            <person name="Foley C.D."/>
            <person name="Franke A."/>
            <person name="Friedrich D."/>
            <person name="Gadbois L."/>
            <person name="Gearin G."/>
            <person name="Gearin C.R."/>
            <person name="Giannoukos G."/>
            <person name="Goode T."/>
            <person name="Graham J."/>
            <person name="Grandbois E."/>
            <person name="Grewal S."/>
            <person name="Gyaltsen K."/>
            <person name="Hafez N."/>
            <person name="Hagos B."/>
            <person name="Hall J."/>
            <person name="Henson C."/>
            <person name="Hollinger A."/>
            <person name="Honan T."/>
            <person name="Huard M.D."/>
            <person name="Hughes L."/>
            <person name="Hurhula B."/>
            <person name="Husby M.E."/>
            <person name="Kamat A."/>
            <person name="Kanga B."/>
            <person name="Kashin S."/>
            <person name="Khazanovich D."/>
            <person name="Kisner P."/>
            <person name="Lance K."/>
            <person name="Lara M."/>
            <person name="Lee W."/>
            <person name="Lennon N."/>
            <person name="Letendre F."/>
            <person name="LeVine R."/>
            <person name="Lipovsky A."/>
            <person name="Liu X."/>
            <person name="Liu J."/>
            <person name="Liu S."/>
            <person name="Lokyitsang T."/>
            <person name="Lokyitsang Y."/>
            <person name="Lubonja R."/>
            <person name="Lui A."/>
            <person name="MacDonald P."/>
            <person name="Magnisalis V."/>
            <person name="Maru K."/>
            <person name="Matthews C."/>
            <person name="McCusker W."/>
            <person name="McDonough S."/>
            <person name="Mehta T."/>
            <person name="Meldrim J."/>
            <person name="Meneus L."/>
            <person name="Mihai O."/>
            <person name="Mihalev A."/>
            <person name="Mihova T."/>
            <person name="Mittelman R."/>
            <person name="Mlenga V."/>
            <person name="Montmayeur A."/>
            <person name="Mulrain L."/>
            <person name="Navidi A."/>
            <person name="Naylor J."/>
            <person name="Negash T."/>
            <person name="Nguyen T."/>
            <person name="Nguyen N."/>
            <person name="Nicol R."/>
            <person name="Norbu C."/>
            <person name="Norbu N."/>
            <person name="Novod N."/>
            <person name="O'Neill B."/>
            <person name="Osman S."/>
            <person name="Markiewicz E."/>
            <person name="Oyono O.L."/>
            <person name="Patti C."/>
            <person name="Phunkhang P."/>
            <person name="Pierre F."/>
            <person name="Priest M."/>
            <person name="Raghuraman S."/>
            <person name="Rege F."/>
            <person name="Reyes R."/>
            <person name="Rise C."/>
            <person name="Rogov P."/>
            <person name="Ross K."/>
            <person name="Ryan E."/>
            <person name="Settipalli S."/>
            <person name="Shea T."/>
            <person name="Sherpa N."/>
            <person name="Shi L."/>
            <person name="Shih D."/>
            <person name="Sparrow T."/>
            <person name="Spaulding J."/>
            <person name="Stalker J."/>
            <person name="Stange-Thomann N."/>
            <person name="Stavropoulos S."/>
            <person name="Stone C."/>
            <person name="Strader C."/>
            <person name="Tesfaye S."/>
            <person name="Thomson T."/>
            <person name="Thoulutsang Y."/>
            <person name="Thoulutsang D."/>
            <person name="Topham K."/>
            <person name="Topping I."/>
            <person name="Tsamla T."/>
            <person name="Vassiliev H."/>
            <person name="Vo A."/>
            <person name="Wangchuk T."/>
            <person name="Wangdi T."/>
            <person name="Weiand M."/>
            <person name="Wilkinson J."/>
            <person name="Wilson A."/>
            <person name="Yadav S."/>
            <person name="Young G."/>
            <person name="Yu Q."/>
            <person name="Zembek L."/>
            <person name="Zhong D."/>
            <person name="Zimmer A."/>
            <person name="Zwirko Z."/>
            <person name="Jaffe D.B."/>
            <person name="Alvarez P."/>
            <person name="Brockman W."/>
            <person name="Butler J."/>
            <person name="Chin C."/>
            <person name="Gnerre S."/>
            <person name="Grabherr M."/>
            <person name="Kleber M."/>
            <person name="Mauceli E."/>
            <person name="MacCallum I."/>
        </authorList>
    </citation>
    <scope>NUCLEOTIDE SEQUENCE [LARGE SCALE GENOMIC DNA]</scope>
    <source>
        <strain evidence="3">Tucson 14024-0371.13</strain>
    </source>
</reference>
<feature type="repeat" description="ANK" evidence="1">
    <location>
        <begin position="40"/>
        <end position="72"/>
    </location>
</feature>
<dbReference type="InterPro" id="IPR036770">
    <property type="entry name" value="Ankyrin_rpt-contain_sf"/>
</dbReference>
<dbReference type="PhylomeDB" id="B3MHM5"/>
<dbReference type="STRING" id="7217.B3MHM5"/>
<keyword evidence="3" id="KW-1185">Reference proteome</keyword>
<dbReference type="GeneID" id="6508047"/>
<dbReference type="FunCoup" id="B3MHM5">
    <property type="interactions" value="2"/>
</dbReference>
<dbReference type="HOGENOM" id="CLU_1751588_0_0_1"/>
<dbReference type="OrthoDB" id="439236at2759"/>
<evidence type="ECO:0000256" key="1">
    <source>
        <dbReference type="PROSITE-ProRule" id="PRU00023"/>
    </source>
</evidence>
<dbReference type="Proteomes" id="UP000007801">
    <property type="component" value="Unassembled WGS sequence"/>
</dbReference>
<proteinExistence type="predicted"/>
<name>B3MHM5_DROAN</name>
<dbReference type="KEGG" id="dan:6508047"/>
<dbReference type="GO" id="GO:1902554">
    <property type="term" value="C:serine/threonine protein kinase complex"/>
    <property type="evidence" value="ECO:0007669"/>
    <property type="project" value="EnsemblMetazoa"/>
</dbReference>
<dbReference type="eggNOG" id="ENOG502T8DJ">
    <property type="taxonomic scope" value="Eukaryota"/>
</dbReference>
<gene>
    <name evidence="2" type="primary">Dana\plu</name>
    <name evidence="2" type="synonym">Dana\GF12677</name>
    <name evidence="2" type="synonym">dana_GLEANR_12695</name>
    <name evidence="2" type="synonym">plu</name>
    <name evidence="2" type="ORF">GF12677</name>
</gene>
<evidence type="ECO:0000313" key="2">
    <source>
        <dbReference type="EMBL" id="EDV35861.1"/>
    </source>
</evidence>
<dbReference type="InterPro" id="IPR002110">
    <property type="entry name" value="Ankyrin_rpt"/>
</dbReference>
<dbReference type="GO" id="GO:0007343">
    <property type="term" value="P:egg activation"/>
    <property type="evidence" value="ECO:0007669"/>
    <property type="project" value="EnsemblMetazoa"/>
</dbReference>
<dbReference type="SUPFAM" id="SSF48403">
    <property type="entry name" value="Ankyrin repeat"/>
    <property type="match status" value="1"/>
</dbReference>
<dbReference type="Gene3D" id="1.25.40.20">
    <property type="entry name" value="Ankyrin repeat-containing domain"/>
    <property type="match status" value="1"/>
</dbReference>
<dbReference type="OMA" id="MIPALCV"/>
<dbReference type="Pfam" id="PF12796">
    <property type="entry name" value="Ank_2"/>
    <property type="match status" value="1"/>
</dbReference>
<protein>
    <submittedName>
        <fullName evidence="2">Plutonium</fullName>
    </submittedName>
</protein>
<dbReference type="AlphaFoldDB" id="B3MHM5"/>
<accession>B3MHM5</accession>
<sequence>MGELNALSCVGQDDLVTLRIVCTMAQNKRNKLSLEDVDDYGNTALLKACYLGRFDCARTLLHFGANIFAVNYFGQNALTLATCAGHLPLVQELLCRRSYQDFNRSSLIPALCVAVMKKHAALEKYFIGLDPVGVHSTQTVHGLGVGDLKKMVTEADRLNKRRHPTPPTFLNCKFR</sequence>
<keyword evidence="1" id="KW-0040">ANK repeat</keyword>